<dbReference type="GeneTree" id="ENSGT01110000267173"/>
<feature type="signal peptide" evidence="5">
    <location>
        <begin position="1"/>
        <end position="23"/>
    </location>
</feature>
<dbReference type="SMART" id="SM00409">
    <property type="entry name" value="IG"/>
    <property type="match status" value="2"/>
</dbReference>
<dbReference type="Proteomes" id="UP000261640">
    <property type="component" value="Unplaced"/>
</dbReference>
<dbReference type="FunFam" id="2.60.40.10:FF:000425">
    <property type="entry name" value="Myosin light chain kinase"/>
    <property type="match status" value="2"/>
</dbReference>
<feature type="domain" description="Ig-like" evidence="6">
    <location>
        <begin position="111"/>
        <end position="202"/>
    </location>
</feature>
<dbReference type="InterPro" id="IPR003598">
    <property type="entry name" value="Ig_sub2"/>
</dbReference>
<dbReference type="CDD" id="cd00096">
    <property type="entry name" value="Ig"/>
    <property type="match status" value="1"/>
</dbReference>
<comment type="subcellular location">
    <subcellularLocation>
        <location evidence="1">Cytoplasm</location>
    </subcellularLocation>
</comment>
<accession>A0A7N9AUV5</accession>
<dbReference type="PROSITE" id="PS50835">
    <property type="entry name" value="IG_LIKE"/>
    <property type="match status" value="2"/>
</dbReference>
<keyword evidence="8" id="KW-1185">Reference proteome</keyword>
<feature type="domain" description="Ig-like" evidence="6">
    <location>
        <begin position="23"/>
        <end position="100"/>
    </location>
</feature>
<dbReference type="InterPro" id="IPR036179">
    <property type="entry name" value="Ig-like_dom_sf"/>
</dbReference>
<name>A0A7N9AUV5_9TELE</name>
<dbReference type="PANTHER" id="PTHR47633">
    <property type="entry name" value="IMMUNOGLOBULIN"/>
    <property type="match status" value="1"/>
</dbReference>
<dbReference type="InterPro" id="IPR007110">
    <property type="entry name" value="Ig-like_dom"/>
</dbReference>
<dbReference type="Pfam" id="PF07679">
    <property type="entry name" value="I-set"/>
    <property type="match status" value="2"/>
</dbReference>
<dbReference type="Ensembl" id="ENSMAMT00000069566.1">
    <property type="protein sequence ID" value="ENSMAMP00000064182.1"/>
    <property type="gene ID" value="ENSMAMG00000025644.1"/>
</dbReference>
<organism evidence="7 8">
    <name type="scientific">Mastacembelus armatus</name>
    <name type="common">zig-zag eel</name>
    <dbReference type="NCBI Taxonomy" id="205130"/>
    <lineage>
        <taxon>Eukaryota</taxon>
        <taxon>Metazoa</taxon>
        <taxon>Chordata</taxon>
        <taxon>Craniata</taxon>
        <taxon>Vertebrata</taxon>
        <taxon>Euteleostomi</taxon>
        <taxon>Actinopterygii</taxon>
        <taxon>Neopterygii</taxon>
        <taxon>Teleostei</taxon>
        <taxon>Neoteleostei</taxon>
        <taxon>Acanthomorphata</taxon>
        <taxon>Anabantaria</taxon>
        <taxon>Synbranchiformes</taxon>
        <taxon>Mastacembelidae</taxon>
        <taxon>Mastacembelus</taxon>
    </lineage>
</organism>
<dbReference type="SMART" id="SM00408">
    <property type="entry name" value="IGc2"/>
    <property type="match status" value="2"/>
</dbReference>
<evidence type="ECO:0000259" key="6">
    <source>
        <dbReference type="PROSITE" id="PS50835"/>
    </source>
</evidence>
<dbReference type="Gene3D" id="2.60.40.10">
    <property type="entry name" value="Immunoglobulins"/>
    <property type="match status" value="2"/>
</dbReference>
<proteinExistence type="predicted"/>
<evidence type="ECO:0000313" key="8">
    <source>
        <dbReference type="Proteomes" id="UP000261640"/>
    </source>
</evidence>
<dbReference type="SUPFAM" id="SSF48726">
    <property type="entry name" value="Immunoglobulin"/>
    <property type="match status" value="2"/>
</dbReference>
<dbReference type="InterPro" id="IPR003599">
    <property type="entry name" value="Ig_sub"/>
</dbReference>
<dbReference type="PANTHER" id="PTHR47633:SF4">
    <property type="entry name" value="MYOPALLADIN ISOFORM X1"/>
    <property type="match status" value="1"/>
</dbReference>
<evidence type="ECO:0000256" key="1">
    <source>
        <dbReference type="ARBA" id="ARBA00004496"/>
    </source>
</evidence>
<dbReference type="InterPro" id="IPR013783">
    <property type="entry name" value="Ig-like_fold"/>
</dbReference>
<keyword evidence="5" id="KW-0732">Signal</keyword>
<keyword evidence="2" id="KW-0963">Cytoplasm</keyword>
<keyword evidence="3" id="KW-0393">Immunoglobulin domain</keyword>
<protein>
    <recommendedName>
        <fullName evidence="6">Ig-like domain-containing protein</fullName>
    </recommendedName>
</protein>
<evidence type="ECO:0000256" key="2">
    <source>
        <dbReference type="ARBA" id="ARBA00022490"/>
    </source>
</evidence>
<evidence type="ECO:0000256" key="3">
    <source>
        <dbReference type="ARBA" id="ARBA00023319"/>
    </source>
</evidence>
<dbReference type="GO" id="GO:0005737">
    <property type="term" value="C:cytoplasm"/>
    <property type="evidence" value="ECO:0007669"/>
    <property type="project" value="UniProtKB-SubCell"/>
</dbReference>
<reference evidence="7" key="1">
    <citation type="submission" date="2025-08" db="UniProtKB">
        <authorList>
            <consortium name="Ensembl"/>
        </authorList>
    </citation>
    <scope>IDENTIFICATION</scope>
</reference>
<feature type="chain" id="PRO_5030783565" description="Ig-like domain-containing protein" evidence="5">
    <location>
        <begin position="24"/>
        <end position="309"/>
    </location>
</feature>
<reference evidence="7" key="2">
    <citation type="submission" date="2025-09" db="UniProtKB">
        <authorList>
            <consortium name="Ensembl"/>
        </authorList>
    </citation>
    <scope>IDENTIFICATION</scope>
</reference>
<sequence length="309" mass="34917">LSTFFFARKLVLFTLYMFTVAVGETATFTVKVSGFPKPTVQWFHDGQIITTSSVYTFVHERDEYSLVINKVQREFEGEYSCTVSNRFGQSTYSEREEKANAKTFVPTGKPPEFTKSIESVQVTEGGQAFFRYIVTGDPLPEVQWLKGSFHIQCGQFCIIVNNPDGSGFINILSVKQEHRGVYTCKASNKFGEASCAAELLVFRETVQEEHTLVKKSKGLKISMTEQTTESRLYQEQRRSDQMIYTISTDDRQIIPSEEVGTLNAATKPLLEKELSKQVVAPVSETRVALSKEQKFSIHSPEQESISPHK</sequence>
<evidence type="ECO:0000256" key="5">
    <source>
        <dbReference type="SAM" id="SignalP"/>
    </source>
</evidence>
<evidence type="ECO:0000313" key="7">
    <source>
        <dbReference type="Ensembl" id="ENSMAMP00000064182.1"/>
    </source>
</evidence>
<evidence type="ECO:0000256" key="4">
    <source>
        <dbReference type="SAM" id="MobiDB-lite"/>
    </source>
</evidence>
<dbReference type="InterPro" id="IPR013098">
    <property type="entry name" value="Ig_I-set"/>
</dbReference>
<dbReference type="AlphaFoldDB" id="A0A7N9AUV5"/>
<feature type="region of interest" description="Disordered" evidence="4">
    <location>
        <begin position="290"/>
        <end position="309"/>
    </location>
</feature>